<dbReference type="OrthoDB" id="9794183at2"/>
<evidence type="ECO:0000313" key="2">
    <source>
        <dbReference type="Proteomes" id="UP000316092"/>
    </source>
</evidence>
<gene>
    <name evidence="1" type="ORF">FNU79_14760</name>
</gene>
<sequence>MSTASSSRAVIVQAGAGNDLDLEAVGIISAMLTGKQTVGALTVVWVPVPPDFGTPPGVHSKEDELVHVIDGHVSCFIDGHWTDVGHGGPEMAEFLAICRDQGITLLEDVQLTPHLLPL</sequence>
<dbReference type="Gene3D" id="2.60.120.10">
    <property type="entry name" value="Jelly Rolls"/>
    <property type="match status" value="1"/>
</dbReference>
<dbReference type="AlphaFoldDB" id="A0A553UND5"/>
<dbReference type="InterPro" id="IPR014710">
    <property type="entry name" value="RmlC-like_jellyroll"/>
</dbReference>
<dbReference type="InterPro" id="IPR011051">
    <property type="entry name" value="RmlC_Cupin_sf"/>
</dbReference>
<dbReference type="EMBL" id="VKDB01000021">
    <property type="protein sequence ID" value="TSA81710.1"/>
    <property type="molecule type" value="Genomic_DNA"/>
</dbReference>
<dbReference type="RefSeq" id="WP_143721578.1">
    <property type="nucleotide sequence ID" value="NZ_VKDB01000021.1"/>
</dbReference>
<keyword evidence="2" id="KW-1185">Reference proteome</keyword>
<proteinExistence type="predicted"/>
<evidence type="ECO:0000313" key="1">
    <source>
        <dbReference type="EMBL" id="TSA81710.1"/>
    </source>
</evidence>
<reference evidence="1 2" key="1">
    <citation type="submission" date="2019-07" db="EMBL/GenBank/DDBJ databases">
        <title>Deinococcus detaillus sp. nov., isolated from humus soil in Antarctica.</title>
        <authorList>
            <person name="Zhang K."/>
        </authorList>
    </citation>
    <scope>NUCLEOTIDE SEQUENCE [LARGE SCALE GENOMIC DNA]</scope>
    <source>
        <strain evidence="1 2">H1</strain>
    </source>
</reference>
<accession>A0A553UND5</accession>
<name>A0A553UND5_9DEIO</name>
<dbReference type="Proteomes" id="UP000316092">
    <property type="component" value="Unassembled WGS sequence"/>
</dbReference>
<comment type="caution">
    <text evidence="1">The sequence shown here is derived from an EMBL/GenBank/DDBJ whole genome shotgun (WGS) entry which is preliminary data.</text>
</comment>
<dbReference type="SUPFAM" id="SSF51182">
    <property type="entry name" value="RmlC-like cupins"/>
    <property type="match status" value="1"/>
</dbReference>
<protein>
    <submittedName>
        <fullName evidence="1">Uncharacterized protein</fullName>
    </submittedName>
</protein>
<organism evidence="1 2">
    <name type="scientific">Deinococcus detaillensis</name>
    <dbReference type="NCBI Taxonomy" id="2592048"/>
    <lineage>
        <taxon>Bacteria</taxon>
        <taxon>Thermotogati</taxon>
        <taxon>Deinococcota</taxon>
        <taxon>Deinococci</taxon>
        <taxon>Deinococcales</taxon>
        <taxon>Deinococcaceae</taxon>
        <taxon>Deinococcus</taxon>
    </lineage>
</organism>